<evidence type="ECO:0000313" key="6">
    <source>
        <dbReference type="EMBL" id="SNQ51610.1"/>
    </source>
</evidence>
<comment type="similarity">
    <text evidence="2">Belongs to the glycosyltransferase 2 family.</text>
</comment>
<dbReference type="InterPro" id="IPR029044">
    <property type="entry name" value="Nucleotide-diphossugar_trans"/>
</dbReference>
<keyword evidence="7" id="KW-1185">Reference proteome</keyword>
<dbReference type="PANTHER" id="PTHR43179:SF12">
    <property type="entry name" value="GALACTOFURANOSYLTRANSFERASE GLFT2"/>
    <property type="match status" value="1"/>
</dbReference>
<evidence type="ECO:0000256" key="2">
    <source>
        <dbReference type="ARBA" id="ARBA00006739"/>
    </source>
</evidence>
<evidence type="ECO:0000259" key="5">
    <source>
        <dbReference type="Pfam" id="PF00535"/>
    </source>
</evidence>
<dbReference type="GO" id="GO:0016757">
    <property type="term" value="F:glycosyltransferase activity"/>
    <property type="evidence" value="ECO:0007669"/>
    <property type="project" value="UniProtKB-KW"/>
</dbReference>
<proteinExistence type="inferred from homology"/>
<dbReference type="AlphaFoldDB" id="A0A2I2L126"/>
<evidence type="ECO:0000256" key="3">
    <source>
        <dbReference type="ARBA" id="ARBA00022676"/>
    </source>
</evidence>
<dbReference type="PANTHER" id="PTHR43179">
    <property type="entry name" value="RHAMNOSYLTRANSFERASE WBBL"/>
    <property type="match status" value="1"/>
</dbReference>
<feature type="domain" description="Glycosyltransferase 2-like" evidence="5">
    <location>
        <begin position="38"/>
        <end position="129"/>
    </location>
</feature>
<evidence type="ECO:0000256" key="1">
    <source>
        <dbReference type="ARBA" id="ARBA00004776"/>
    </source>
</evidence>
<accession>A0A2I2L126</accession>
<comment type="pathway">
    <text evidence="1">Cell wall biogenesis; cell wall polysaccharide biosynthesis.</text>
</comment>
<dbReference type="EMBL" id="FZMO01000543">
    <property type="protein sequence ID" value="SNQ51610.1"/>
    <property type="molecule type" value="Genomic_DNA"/>
</dbReference>
<name>A0A2I2L126_9ACTN</name>
<evidence type="ECO:0000313" key="7">
    <source>
        <dbReference type="Proteomes" id="UP000234331"/>
    </source>
</evidence>
<keyword evidence="3" id="KW-0328">Glycosyltransferase</keyword>
<dbReference type="Gene3D" id="3.90.550.10">
    <property type="entry name" value="Spore Coat Polysaccharide Biosynthesis Protein SpsA, Chain A"/>
    <property type="match status" value="1"/>
</dbReference>
<protein>
    <submittedName>
        <fullName evidence="6">Putative glycosyltransferase</fullName>
    </submittedName>
</protein>
<gene>
    <name evidence="6" type="ORF">FRACA_760019</name>
</gene>
<sequence length="303" mass="33028">MPDEEPKRSTWQYELVLVSYHSREQLEGLFATLPVDMPVVVVDNASGVDRVDELLADRPNSRYLDSGGGKGFAKAANMGIRSSRYEFIVLGNPDSRPTVEVIDILVDDLLADQELVTSAATMKGHDGRPELGNGGWEPTPRRVLLHVLGAHKVAPNSALFARPVPGRPMSPEWLTGACMAVRRSTFLELGAFDETFFVYNEDMALGRAIREAGLRQKLHTDLLVPHGAGGSGAGKTWMLQMRGASMVRYLRKHNAPSRVNVMRSMLVAGYAGRTVLSRARGQKATADEHAAYIKGLLTGPPAP</sequence>
<reference evidence="6 7" key="1">
    <citation type="submission" date="2017-06" db="EMBL/GenBank/DDBJ databases">
        <authorList>
            <person name="Kim H.J."/>
            <person name="Triplett B.A."/>
        </authorList>
    </citation>
    <scope>NUCLEOTIDE SEQUENCE [LARGE SCALE GENOMIC DNA]</scope>
    <source>
        <strain evidence="6">FRACA_ARgP5</strain>
    </source>
</reference>
<keyword evidence="4 6" id="KW-0808">Transferase</keyword>
<dbReference type="SUPFAM" id="SSF53448">
    <property type="entry name" value="Nucleotide-diphospho-sugar transferases"/>
    <property type="match status" value="1"/>
</dbReference>
<dbReference type="InterPro" id="IPR001173">
    <property type="entry name" value="Glyco_trans_2-like"/>
</dbReference>
<dbReference type="Proteomes" id="UP000234331">
    <property type="component" value="Unassembled WGS sequence"/>
</dbReference>
<dbReference type="Pfam" id="PF00535">
    <property type="entry name" value="Glycos_transf_2"/>
    <property type="match status" value="1"/>
</dbReference>
<organism evidence="6 7">
    <name type="scientific">Frankia canadensis</name>
    <dbReference type="NCBI Taxonomy" id="1836972"/>
    <lineage>
        <taxon>Bacteria</taxon>
        <taxon>Bacillati</taxon>
        <taxon>Actinomycetota</taxon>
        <taxon>Actinomycetes</taxon>
        <taxon>Frankiales</taxon>
        <taxon>Frankiaceae</taxon>
        <taxon>Frankia</taxon>
    </lineage>
</organism>
<evidence type="ECO:0000256" key="4">
    <source>
        <dbReference type="ARBA" id="ARBA00022679"/>
    </source>
</evidence>
<dbReference type="RefSeq" id="WP_101835662.1">
    <property type="nucleotide sequence ID" value="NZ_FZMO01000543.1"/>
</dbReference>
<dbReference type="OrthoDB" id="9771846at2"/>